<feature type="domain" description="Capsule synthesis protein CapA" evidence="2">
    <location>
        <begin position="3"/>
        <end position="240"/>
    </location>
</feature>
<dbReference type="EMBL" id="WKMO01000010">
    <property type="protein sequence ID" value="MSB73978.1"/>
    <property type="molecule type" value="Genomic_DNA"/>
</dbReference>
<dbReference type="CDD" id="cd07381">
    <property type="entry name" value="MPP_CapA"/>
    <property type="match status" value="1"/>
</dbReference>
<dbReference type="Proteomes" id="UP000441609">
    <property type="component" value="Unassembled WGS sequence"/>
</dbReference>
<dbReference type="InterPro" id="IPR052169">
    <property type="entry name" value="CW_Biosynth-Accessory"/>
</dbReference>
<dbReference type="InterPro" id="IPR029052">
    <property type="entry name" value="Metallo-depent_PP-like"/>
</dbReference>
<accession>A0A9Q4MQ97</accession>
<proteinExistence type="inferred from homology"/>
<dbReference type="InterPro" id="IPR019079">
    <property type="entry name" value="Capsule_synth_CapA"/>
</dbReference>
<protein>
    <submittedName>
        <fullName evidence="3">CapA family protein</fullName>
    </submittedName>
</protein>
<organism evidence="3 4">
    <name type="scientific">Parabacteroides distasonis</name>
    <dbReference type="NCBI Taxonomy" id="823"/>
    <lineage>
        <taxon>Bacteria</taxon>
        <taxon>Pseudomonadati</taxon>
        <taxon>Bacteroidota</taxon>
        <taxon>Bacteroidia</taxon>
        <taxon>Bacteroidales</taxon>
        <taxon>Tannerellaceae</taxon>
        <taxon>Parabacteroides</taxon>
    </lineage>
</organism>
<dbReference type="Gene3D" id="3.60.21.10">
    <property type="match status" value="1"/>
</dbReference>
<dbReference type="Pfam" id="PF09587">
    <property type="entry name" value="PGA_cap"/>
    <property type="match status" value="1"/>
</dbReference>
<dbReference type="PANTHER" id="PTHR33393:SF11">
    <property type="entry name" value="POLYGLUTAMINE SYNTHESIS ACCESSORY PROTEIN RV0574C-RELATED"/>
    <property type="match status" value="1"/>
</dbReference>
<evidence type="ECO:0000313" key="3">
    <source>
        <dbReference type="EMBL" id="MSB73978.1"/>
    </source>
</evidence>
<dbReference type="AlphaFoldDB" id="A0A9Q4MQ97"/>
<sequence>MMRILVAGDFYPSERVKTLIEKKEYETILGEVTSIVKSVDYAIVNYESPVVLGKYKPILKCGPNLASTENGVEAIKWAGFDMATLANNHTYDFGAEGLNDTLQTCKKYGIDIVGVGPNLQGAQKVFYKEIQGQRLAIINCCEHEFSIATATTPGCNPLNPVQQYYAITEAKRNADHVIVIVHGGHEFYQLPSPRMKETYRFFVDCGADAVINHHQHCYSGYEYYKDKFICYGLGNFCFDDLKRTGQVWNEGYMVMLEIKESIRVKLFPYEQCNDKPSVVPFNSKVTSRFNKTITDLNAIIQVDAKLKRAHEKWMDQTSKGFMLAFTPYSNRYLKAVCSRGLLPSFISKQRVQCLINYIDCEAHRERTLNMLRKR</sequence>
<dbReference type="OrthoDB" id="9810906at2"/>
<name>A0A9Q4MQ97_PARDI</name>
<evidence type="ECO:0000256" key="1">
    <source>
        <dbReference type="ARBA" id="ARBA00005662"/>
    </source>
</evidence>
<dbReference type="SUPFAM" id="SSF56300">
    <property type="entry name" value="Metallo-dependent phosphatases"/>
    <property type="match status" value="1"/>
</dbReference>
<dbReference type="PANTHER" id="PTHR33393">
    <property type="entry name" value="POLYGLUTAMINE SYNTHESIS ACCESSORY PROTEIN RV0574C-RELATED"/>
    <property type="match status" value="1"/>
</dbReference>
<evidence type="ECO:0000313" key="4">
    <source>
        <dbReference type="Proteomes" id="UP000441609"/>
    </source>
</evidence>
<comment type="similarity">
    <text evidence="1">Belongs to the CapA family.</text>
</comment>
<reference evidence="3 4" key="1">
    <citation type="journal article" date="2019" name="Nat. Med.">
        <title>A library of human gut bacterial isolates paired with longitudinal multiomics data enables mechanistic microbiome research.</title>
        <authorList>
            <person name="Poyet M."/>
            <person name="Groussin M."/>
            <person name="Gibbons S.M."/>
            <person name="Avila-Pacheco J."/>
            <person name="Jiang X."/>
            <person name="Kearney S.M."/>
            <person name="Perrotta A.R."/>
            <person name="Berdy B."/>
            <person name="Zhao S."/>
            <person name="Lieberman T.D."/>
            <person name="Swanson P.K."/>
            <person name="Smith M."/>
            <person name="Roesemann S."/>
            <person name="Alexander J.E."/>
            <person name="Rich S.A."/>
            <person name="Livny J."/>
            <person name="Vlamakis H."/>
            <person name="Clish C."/>
            <person name="Bullock K."/>
            <person name="Deik A."/>
            <person name="Scott J."/>
            <person name="Pierce K.A."/>
            <person name="Xavier R.J."/>
            <person name="Alm E.J."/>
        </authorList>
    </citation>
    <scope>NUCLEOTIDE SEQUENCE [LARGE SCALE GENOMIC DNA]</scope>
    <source>
        <strain evidence="3 4">BIOML-A20</strain>
    </source>
</reference>
<evidence type="ECO:0000259" key="2">
    <source>
        <dbReference type="SMART" id="SM00854"/>
    </source>
</evidence>
<dbReference type="SMART" id="SM00854">
    <property type="entry name" value="PGA_cap"/>
    <property type="match status" value="1"/>
</dbReference>
<comment type="caution">
    <text evidence="3">The sequence shown here is derived from an EMBL/GenBank/DDBJ whole genome shotgun (WGS) entry which is preliminary data.</text>
</comment>
<gene>
    <name evidence="3" type="ORF">GKD70_11940</name>
</gene>